<comment type="caution">
    <text evidence="10">The sequence shown here is derived from an EMBL/GenBank/DDBJ whole genome shotgun (WGS) entry which is preliminary data.</text>
</comment>
<dbReference type="SUPFAM" id="SSF56037">
    <property type="entry name" value="PheT/TilS domain"/>
    <property type="match status" value="1"/>
</dbReference>
<dbReference type="SUPFAM" id="SSF52402">
    <property type="entry name" value="Adenine nucleotide alpha hydrolases-like"/>
    <property type="match status" value="1"/>
</dbReference>
<keyword evidence="6 8" id="KW-0067">ATP-binding</keyword>
<feature type="domain" description="Lysidine-tRNA(Ile) synthetase C-terminal" evidence="9">
    <location>
        <begin position="403"/>
        <end position="480"/>
    </location>
</feature>
<keyword evidence="5 8" id="KW-0547">Nucleotide-binding</keyword>
<dbReference type="PANTHER" id="PTHR43033">
    <property type="entry name" value="TRNA(ILE)-LYSIDINE SYNTHASE-RELATED"/>
    <property type="match status" value="1"/>
</dbReference>
<evidence type="ECO:0000256" key="6">
    <source>
        <dbReference type="ARBA" id="ARBA00022840"/>
    </source>
</evidence>
<dbReference type="SMART" id="SM00977">
    <property type="entry name" value="TilS_C"/>
    <property type="match status" value="1"/>
</dbReference>
<comment type="subcellular location">
    <subcellularLocation>
        <location evidence="1 8">Cytoplasm</location>
    </subcellularLocation>
</comment>
<keyword evidence="3 8" id="KW-0436">Ligase</keyword>
<evidence type="ECO:0000256" key="7">
    <source>
        <dbReference type="ARBA" id="ARBA00048539"/>
    </source>
</evidence>
<dbReference type="RefSeq" id="WP_153863540.1">
    <property type="nucleotide sequence ID" value="NZ_WJQS01000005.1"/>
</dbReference>
<gene>
    <name evidence="8 10" type="primary">tilS</name>
    <name evidence="10" type="ORF">GIY09_06655</name>
</gene>
<keyword evidence="11" id="KW-1185">Reference proteome</keyword>
<dbReference type="PANTHER" id="PTHR43033:SF1">
    <property type="entry name" value="TRNA(ILE)-LYSIDINE SYNTHASE-RELATED"/>
    <property type="match status" value="1"/>
</dbReference>
<dbReference type="NCBIfam" id="TIGR02432">
    <property type="entry name" value="lysidine_TilS_N"/>
    <property type="match status" value="1"/>
</dbReference>
<dbReference type="Pfam" id="PF01171">
    <property type="entry name" value="ATP_bind_3"/>
    <property type="match status" value="1"/>
</dbReference>
<keyword evidence="2 8" id="KW-0963">Cytoplasm</keyword>
<evidence type="ECO:0000259" key="9">
    <source>
        <dbReference type="SMART" id="SM00977"/>
    </source>
</evidence>
<dbReference type="CDD" id="cd01992">
    <property type="entry name" value="TilS_N"/>
    <property type="match status" value="1"/>
</dbReference>
<keyword evidence="4 8" id="KW-0819">tRNA processing</keyword>
<comment type="similarity">
    <text evidence="8">Belongs to the tRNA(Ile)-lysidine synthase family.</text>
</comment>
<dbReference type="GO" id="GO:0005737">
    <property type="term" value="C:cytoplasm"/>
    <property type="evidence" value="ECO:0007669"/>
    <property type="project" value="UniProtKB-SubCell"/>
</dbReference>
<dbReference type="Proteomes" id="UP000430975">
    <property type="component" value="Unassembled WGS sequence"/>
</dbReference>
<dbReference type="GO" id="GO:0032267">
    <property type="term" value="F:tRNA(Ile)-lysidine synthase activity"/>
    <property type="evidence" value="ECO:0007669"/>
    <property type="project" value="UniProtKB-EC"/>
</dbReference>
<evidence type="ECO:0000256" key="1">
    <source>
        <dbReference type="ARBA" id="ARBA00004496"/>
    </source>
</evidence>
<evidence type="ECO:0000256" key="3">
    <source>
        <dbReference type="ARBA" id="ARBA00022598"/>
    </source>
</evidence>
<evidence type="ECO:0000256" key="2">
    <source>
        <dbReference type="ARBA" id="ARBA00022490"/>
    </source>
</evidence>
<reference evidence="10 11" key="1">
    <citation type="submission" date="2019-11" db="EMBL/GenBank/DDBJ databases">
        <title>Characterisation of Fundicoccus ignavus gen. nov. sp. nov., a novel genus of the family Aerococcaceae isolated from bulk tank milk.</title>
        <authorList>
            <person name="Siebert A."/>
            <person name="Huptas C."/>
            <person name="Wenning M."/>
            <person name="Scherer S."/>
            <person name="Doll E.V."/>
        </authorList>
    </citation>
    <scope>NUCLEOTIDE SEQUENCE [LARGE SCALE GENOMIC DNA]</scope>
    <source>
        <strain evidence="10 11">WS4759</strain>
    </source>
</reference>
<name>A0A6I2GM32_9LACT</name>
<dbReference type="InterPro" id="IPR012795">
    <property type="entry name" value="tRNA_Ile_lys_synt_N"/>
</dbReference>
<proteinExistence type="inferred from homology"/>
<comment type="catalytic activity">
    <reaction evidence="7 8">
        <text>cytidine(34) in tRNA(Ile2) + L-lysine + ATP = lysidine(34) in tRNA(Ile2) + AMP + diphosphate + H(+)</text>
        <dbReference type="Rhea" id="RHEA:43744"/>
        <dbReference type="Rhea" id="RHEA-COMP:10625"/>
        <dbReference type="Rhea" id="RHEA-COMP:10670"/>
        <dbReference type="ChEBI" id="CHEBI:15378"/>
        <dbReference type="ChEBI" id="CHEBI:30616"/>
        <dbReference type="ChEBI" id="CHEBI:32551"/>
        <dbReference type="ChEBI" id="CHEBI:33019"/>
        <dbReference type="ChEBI" id="CHEBI:82748"/>
        <dbReference type="ChEBI" id="CHEBI:83665"/>
        <dbReference type="ChEBI" id="CHEBI:456215"/>
        <dbReference type="EC" id="6.3.4.19"/>
    </reaction>
</comment>
<evidence type="ECO:0000313" key="10">
    <source>
        <dbReference type="EMBL" id="MRI85558.1"/>
    </source>
</evidence>
<feature type="binding site" evidence="8">
    <location>
        <begin position="29"/>
        <end position="34"/>
    </location>
    <ligand>
        <name>ATP</name>
        <dbReference type="ChEBI" id="CHEBI:30616"/>
    </ligand>
</feature>
<dbReference type="EC" id="6.3.4.19" evidence="8"/>
<protein>
    <recommendedName>
        <fullName evidence="8">tRNA(Ile)-lysidine synthase</fullName>
        <ecNumber evidence="8">6.3.4.19</ecNumber>
    </recommendedName>
    <alternativeName>
        <fullName evidence="8">tRNA(Ile)-2-lysyl-cytidine synthase</fullName>
    </alternativeName>
    <alternativeName>
        <fullName evidence="8">tRNA(Ile)-lysidine synthetase</fullName>
    </alternativeName>
</protein>
<dbReference type="InterPro" id="IPR014729">
    <property type="entry name" value="Rossmann-like_a/b/a_fold"/>
</dbReference>
<accession>A0A6I2GM32</accession>
<dbReference type="EMBL" id="WJQS01000005">
    <property type="protein sequence ID" value="MRI85558.1"/>
    <property type="molecule type" value="Genomic_DNA"/>
</dbReference>
<dbReference type="InterPro" id="IPR012094">
    <property type="entry name" value="tRNA_Ile_lys_synt"/>
</dbReference>
<dbReference type="GO" id="GO:0006400">
    <property type="term" value="P:tRNA modification"/>
    <property type="evidence" value="ECO:0007669"/>
    <property type="project" value="UniProtKB-UniRule"/>
</dbReference>
<dbReference type="AlphaFoldDB" id="A0A6I2GM32"/>
<dbReference type="HAMAP" id="MF_01161">
    <property type="entry name" value="tRNA_Ile_lys_synt"/>
    <property type="match status" value="1"/>
</dbReference>
<evidence type="ECO:0000256" key="4">
    <source>
        <dbReference type="ARBA" id="ARBA00022694"/>
    </source>
</evidence>
<dbReference type="NCBIfam" id="TIGR02433">
    <property type="entry name" value="lysidine_TilS_C"/>
    <property type="match status" value="1"/>
</dbReference>
<evidence type="ECO:0000256" key="8">
    <source>
        <dbReference type="HAMAP-Rule" id="MF_01161"/>
    </source>
</evidence>
<evidence type="ECO:0000256" key="5">
    <source>
        <dbReference type="ARBA" id="ARBA00022741"/>
    </source>
</evidence>
<dbReference type="InterPro" id="IPR012796">
    <property type="entry name" value="Lysidine-tRNA-synth_C"/>
</dbReference>
<sequence length="486" mass="56982">MEALLRQVKQQLESWPEWKSAHKIVLAISGGVDSMVLLDLMSEMVKLQEYSDKEIIVAHFNHQLRSPEEHITEQNLVKKQAEAKGFTYFLGKWETPVEVNVEAAARDARYQFFADVLKGSEADTLMTGHHLNDTVETYLMRVLRGTSMKGSRGIPANYRRILTDQHRHAVLVNVLRPLIAVPKQELYDYAAEFSVEYLEDATNDSHKFLRNRIRHQLVPFFEKENPQFLNNMLALQEQFQASYLTHFEDYLAIEPQLLMRAEQGYWILYVPTLRDLSANKLKTYLSIFFEERLIEDVPNYNKAMLDQMHQLVLNDSDPNAVVMLGAGWEAVRQYDFIYIRPSGFVMEPKEEQIIRIDQMNQWISLSEDEELGLFEIDFVTTRMKNEADHLLTLSIPDHLTDGFYMRHRQDGDEMAVVRADQTIFHKKISRIMIDQKIPSDQRFAMWLLCDKADRIVWLIPLKYSGLYQPQQTDTITHIFLYRKVRK</sequence>
<dbReference type="GO" id="GO:0005524">
    <property type="term" value="F:ATP binding"/>
    <property type="evidence" value="ECO:0007669"/>
    <property type="project" value="UniProtKB-UniRule"/>
</dbReference>
<dbReference type="Gene3D" id="3.40.50.620">
    <property type="entry name" value="HUPs"/>
    <property type="match status" value="1"/>
</dbReference>
<comment type="domain">
    <text evidence="8">The N-terminal region contains the highly conserved SGGXDS motif, predicted to be a P-loop motif involved in ATP binding.</text>
</comment>
<evidence type="ECO:0000313" key="11">
    <source>
        <dbReference type="Proteomes" id="UP000430975"/>
    </source>
</evidence>
<comment type="function">
    <text evidence="8">Ligates lysine onto the cytidine present at position 34 of the AUA codon-specific tRNA(Ile) that contains the anticodon CAU, in an ATP-dependent manner. Cytidine is converted to lysidine, thus changing the amino acid specificity of the tRNA from methionine to isoleucine.</text>
</comment>
<organism evidence="10 11">
    <name type="scientific">Fundicoccus ignavus</name>
    <dbReference type="NCBI Taxonomy" id="2664442"/>
    <lineage>
        <taxon>Bacteria</taxon>
        <taxon>Bacillati</taxon>
        <taxon>Bacillota</taxon>
        <taxon>Bacilli</taxon>
        <taxon>Lactobacillales</taxon>
        <taxon>Aerococcaceae</taxon>
        <taxon>Fundicoccus</taxon>
    </lineage>
</organism>
<dbReference type="InterPro" id="IPR011063">
    <property type="entry name" value="TilS/TtcA_N"/>
</dbReference>